<dbReference type="AlphaFoldDB" id="A0A6I8LV48"/>
<reference evidence="1 2" key="1">
    <citation type="submission" date="2019-09" db="EMBL/GenBank/DDBJ databases">
        <authorList>
            <person name="Leyn A S."/>
        </authorList>
    </citation>
    <scope>NUCLEOTIDE SEQUENCE [LARGE SCALE GENOMIC DNA]</scope>
    <source>
        <strain evidence="1">AA231_1</strain>
    </source>
</reference>
<protein>
    <recommendedName>
        <fullName evidence="3">Guanylate cyclase domain-containing protein</fullName>
    </recommendedName>
</protein>
<gene>
    <name evidence="1" type="ORF">AA23TX_04496</name>
</gene>
<dbReference type="InterPro" id="IPR029787">
    <property type="entry name" value="Nucleotide_cyclase"/>
</dbReference>
<dbReference type="Proteomes" id="UP000399805">
    <property type="component" value="Unassembled WGS sequence"/>
</dbReference>
<organism evidence="1 2">
    <name type="scientific">Amycolatopsis camponoti</name>
    <dbReference type="NCBI Taxonomy" id="2606593"/>
    <lineage>
        <taxon>Bacteria</taxon>
        <taxon>Bacillati</taxon>
        <taxon>Actinomycetota</taxon>
        <taxon>Actinomycetes</taxon>
        <taxon>Pseudonocardiales</taxon>
        <taxon>Pseudonocardiaceae</taxon>
        <taxon>Amycolatopsis</taxon>
    </lineage>
</organism>
<dbReference type="Gene3D" id="3.30.70.1230">
    <property type="entry name" value="Nucleotide cyclase"/>
    <property type="match status" value="1"/>
</dbReference>
<proteinExistence type="predicted"/>
<dbReference type="RefSeq" id="WP_155544737.1">
    <property type="nucleotide sequence ID" value="NZ_CABVGP010000002.1"/>
</dbReference>
<sequence length="254" mass="28203">MSDPETARPVAWRPDPRARGSTWLHSDPLPEMVGVVTYHGTEADGVDWRGSLALTTAHCTIVVVDVESFGRRSRTNPNRVRIRRGMYRAIERAFAAAGIPWDICRHEDLGDGVLVLVPARVSKTLFADLLLGELADELQAHNGVHPPLERIRLRLALHAGEVSYDAYGATGSSILHAQRLLDAPELRRALADTKAVLAVIASAWVFDEVIRHSERGFVDAYRCVRTEDGAAWIRLLPASATARRRELARRRRLG</sequence>
<evidence type="ECO:0000313" key="2">
    <source>
        <dbReference type="Proteomes" id="UP000399805"/>
    </source>
</evidence>
<evidence type="ECO:0000313" key="1">
    <source>
        <dbReference type="EMBL" id="VVJ19475.1"/>
    </source>
</evidence>
<accession>A0A6I8LV48</accession>
<name>A0A6I8LV48_9PSEU</name>
<evidence type="ECO:0008006" key="3">
    <source>
        <dbReference type="Google" id="ProtNLM"/>
    </source>
</evidence>
<dbReference type="EMBL" id="CABVGP010000002">
    <property type="protein sequence ID" value="VVJ19475.1"/>
    <property type="molecule type" value="Genomic_DNA"/>
</dbReference>
<keyword evidence="2" id="KW-1185">Reference proteome</keyword>
<dbReference type="SUPFAM" id="SSF55073">
    <property type="entry name" value="Nucleotide cyclase"/>
    <property type="match status" value="1"/>
</dbReference>